<feature type="transmembrane region" description="Helical" evidence="6">
    <location>
        <begin position="56"/>
        <end position="76"/>
    </location>
</feature>
<dbReference type="PANTHER" id="PTHR33048:SF165">
    <property type="entry name" value="INTEGRAL MEMBRANE PROTEIN"/>
    <property type="match status" value="1"/>
</dbReference>
<dbReference type="EMBL" id="JAVFHQ010000044">
    <property type="protein sequence ID" value="KAK4542161.1"/>
    <property type="molecule type" value="Genomic_DNA"/>
</dbReference>
<feature type="transmembrane region" description="Helical" evidence="6">
    <location>
        <begin position="18"/>
        <end position="44"/>
    </location>
</feature>
<name>A0AAV9JB92_9PEZI</name>
<feature type="transmembrane region" description="Helical" evidence="6">
    <location>
        <begin position="105"/>
        <end position="127"/>
    </location>
</feature>
<evidence type="ECO:0000259" key="7">
    <source>
        <dbReference type="Pfam" id="PF20684"/>
    </source>
</evidence>
<evidence type="ECO:0000256" key="5">
    <source>
        <dbReference type="ARBA" id="ARBA00038359"/>
    </source>
</evidence>
<protein>
    <recommendedName>
        <fullName evidence="7">Rhodopsin domain-containing protein</fullName>
    </recommendedName>
</protein>
<dbReference type="GO" id="GO:0016020">
    <property type="term" value="C:membrane"/>
    <property type="evidence" value="ECO:0007669"/>
    <property type="project" value="UniProtKB-SubCell"/>
</dbReference>
<evidence type="ECO:0000256" key="1">
    <source>
        <dbReference type="ARBA" id="ARBA00004141"/>
    </source>
</evidence>
<organism evidence="8 9">
    <name type="scientific">Oleoguttula mirabilis</name>
    <dbReference type="NCBI Taxonomy" id="1507867"/>
    <lineage>
        <taxon>Eukaryota</taxon>
        <taxon>Fungi</taxon>
        <taxon>Dikarya</taxon>
        <taxon>Ascomycota</taxon>
        <taxon>Pezizomycotina</taxon>
        <taxon>Dothideomycetes</taxon>
        <taxon>Dothideomycetidae</taxon>
        <taxon>Mycosphaerellales</taxon>
        <taxon>Teratosphaeriaceae</taxon>
        <taxon>Oleoguttula</taxon>
    </lineage>
</organism>
<dbReference type="Pfam" id="PF20684">
    <property type="entry name" value="Fung_rhodopsin"/>
    <property type="match status" value="1"/>
</dbReference>
<sequence>MDCHQGTLSNEQVVVSSLWSWIGQILAIFALVWGRFAVIAFLVALQGATYTLWRRALYIVGGAQFLINTIEVALILNQCTPTEKLWDQSVPGTCDLITVCSKVGFLQGSIGAFSDLFLALYPPAVIIGPLQAMALRTKVILCIIMGGGVVAGIAGIVKTIEIESITHTSDISYATLNLLILVLTEMWFIIIFGSLPTLRPVFVATAGNIKSLTGRSKRTKAQSSQDGDNSWVELSAKGFHAKIDGGKKRIHDPYGCSDSEEMILGTTGEIMVTQETTVRTSPL</sequence>
<evidence type="ECO:0000313" key="9">
    <source>
        <dbReference type="Proteomes" id="UP001324427"/>
    </source>
</evidence>
<gene>
    <name evidence="8" type="ORF">LTR36_007008</name>
</gene>
<feature type="domain" description="Rhodopsin" evidence="7">
    <location>
        <begin position="4"/>
        <end position="202"/>
    </location>
</feature>
<dbReference type="InterPro" id="IPR052337">
    <property type="entry name" value="SAT4-like"/>
</dbReference>
<dbReference type="InterPro" id="IPR049326">
    <property type="entry name" value="Rhodopsin_dom_fungi"/>
</dbReference>
<evidence type="ECO:0000313" key="8">
    <source>
        <dbReference type="EMBL" id="KAK4542161.1"/>
    </source>
</evidence>
<feature type="transmembrane region" description="Helical" evidence="6">
    <location>
        <begin position="139"/>
        <end position="160"/>
    </location>
</feature>
<evidence type="ECO:0000256" key="3">
    <source>
        <dbReference type="ARBA" id="ARBA00022989"/>
    </source>
</evidence>
<evidence type="ECO:0000256" key="2">
    <source>
        <dbReference type="ARBA" id="ARBA00022692"/>
    </source>
</evidence>
<dbReference type="PANTHER" id="PTHR33048">
    <property type="entry name" value="PTH11-LIKE INTEGRAL MEMBRANE PROTEIN (AFU_ORTHOLOGUE AFUA_5G11245)"/>
    <property type="match status" value="1"/>
</dbReference>
<accession>A0AAV9JB92</accession>
<evidence type="ECO:0000256" key="4">
    <source>
        <dbReference type="ARBA" id="ARBA00023136"/>
    </source>
</evidence>
<keyword evidence="2 6" id="KW-0812">Transmembrane</keyword>
<comment type="caution">
    <text evidence="8">The sequence shown here is derived from an EMBL/GenBank/DDBJ whole genome shotgun (WGS) entry which is preliminary data.</text>
</comment>
<proteinExistence type="inferred from homology"/>
<keyword evidence="9" id="KW-1185">Reference proteome</keyword>
<comment type="similarity">
    <text evidence="5">Belongs to the SAT4 family.</text>
</comment>
<reference evidence="8 9" key="1">
    <citation type="submission" date="2021-11" db="EMBL/GenBank/DDBJ databases">
        <title>Black yeast isolated from Biological Soil Crust.</title>
        <authorList>
            <person name="Kurbessoian T."/>
        </authorList>
    </citation>
    <scope>NUCLEOTIDE SEQUENCE [LARGE SCALE GENOMIC DNA]</scope>
    <source>
        <strain evidence="8 9">CCFEE 5522</strain>
    </source>
</reference>
<comment type="subcellular location">
    <subcellularLocation>
        <location evidence="1">Membrane</location>
        <topology evidence="1">Multi-pass membrane protein</topology>
    </subcellularLocation>
</comment>
<dbReference type="AlphaFoldDB" id="A0AAV9JB92"/>
<feature type="transmembrane region" description="Helical" evidence="6">
    <location>
        <begin position="172"/>
        <end position="192"/>
    </location>
</feature>
<evidence type="ECO:0000256" key="6">
    <source>
        <dbReference type="SAM" id="Phobius"/>
    </source>
</evidence>
<keyword evidence="3 6" id="KW-1133">Transmembrane helix</keyword>
<dbReference type="Proteomes" id="UP001324427">
    <property type="component" value="Unassembled WGS sequence"/>
</dbReference>
<keyword evidence="4 6" id="KW-0472">Membrane</keyword>